<dbReference type="OMA" id="MHGYLIH"/>
<evidence type="ECO:0000256" key="1">
    <source>
        <dbReference type="SAM" id="MobiDB-lite"/>
    </source>
</evidence>
<proteinExistence type="predicted"/>
<dbReference type="EMBL" id="PVEM01000004">
    <property type="protein sequence ID" value="PTD08697.1"/>
    <property type="molecule type" value="Genomic_DNA"/>
</dbReference>
<dbReference type="Proteomes" id="UP000241587">
    <property type="component" value="Unassembled WGS sequence"/>
</dbReference>
<gene>
    <name evidence="2" type="ORF">FCULG_00010879</name>
</gene>
<name>A0A2T4GYS1_FUSCU</name>
<evidence type="ECO:0000313" key="2">
    <source>
        <dbReference type="EMBL" id="PTD08697.1"/>
    </source>
</evidence>
<feature type="region of interest" description="Disordered" evidence="1">
    <location>
        <begin position="161"/>
        <end position="182"/>
    </location>
</feature>
<keyword evidence="3" id="KW-1185">Reference proteome</keyword>
<dbReference type="AlphaFoldDB" id="A0A2T4GYS1"/>
<sequence length="182" mass="19613">MKACTSSGARVGVSHISRRWEMSIAWEAHHKFPIDEKCSEECDGKKRWEGTNLSNFSDDDVEVVGPNTGLKAAAVGESCPPPTTLMKVDSVGDGRATMGWAEGRARAERGLALTRCHGERANELGLEGSRLQLLAVKVMHGYLIHGGGVVVVVVLGSMARPTRSPESSHHGIAQQPQFQTKI</sequence>
<comment type="caution">
    <text evidence="2">The sequence shown here is derived from an EMBL/GenBank/DDBJ whole genome shotgun (WGS) entry which is preliminary data.</text>
</comment>
<organism evidence="2 3">
    <name type="scientific">Fusarium culmorum</name>
    <dbReference type="NCBI Taxonomy" id="5516"/>
    <lineage>
        <taxon>Eukaryota</taxon>
        <taxon>Fungi</taxon>
        <taxon>Dikarya</taxon>
        <taxon>Ascomycota</taxon>
        <taxon>Pezizomycotina</taxon>
        <taxon>Sordariomycetes</taxon>
        <taxon>Hypocreomycetidae</taxon>
        <taxon>Hypocreales</taxon>
        <taxon>Nectriaceae</taxon>
        <taxon>Fusarium</taxon>
    </lineage>
</organism>
<reference evidence="2 3" key="1">
    <citation type="submission" date="2018-02" db="EMBL/GenBank/DDBJ databases">
        <title>Fusarium culmorum secondary metabolites in fungal-bacterial-plant interactions.</title>
        <authorList>
            <person name="Schmidt R."/>
        </authorList>
    </citation>
    <scope>NUCLEOTIDE SEQUENCE [LARGE SCALE GENOMIC DNA]</scope>
    <source>
        <strain evidence="2 3">PV</strain>
    </source>
</reference>
<protein>
    <submittedName>
        <fullName evidence="2">Uncharacterized protein</fullName>
    </submittedName>
</protein>
<accession>A0A2T4GYS1</accession>
<evidence type="ECO:0000313" key="3">
    <source>
        <dbReference type="Proteomes" id="UP000241587"/>
    </source>
</evidence>
<dbReference type="OrthoDB" id="10516834at2759"/>